<feature type="domain" description="Heparinase II/III-like C-terminal" evidence="2">
    <location>
        <begin position="379"/>
        <end position="503"/>
    </location>
</feature>
<dbReference type="SUPFAM" id="SSF48230">
    <property type="entry name" value="Chondroitin AC/alginate lyase"/>
    <property type="match status" value="1"/>
</dbReference>
<sequence length="587" mass="69341">MINRVYWESIDRTRIDTEIITSLKENADKFREKPLVEMTFQTYRQFHQTGDREEFERCYFGRRKRLTTYGLLAYIYPENNDYLLLLENELWQVCQEFTWSLSAHINQDLEEQSYEDFRNNYSLRYTIDLFAAETAFTLAELLHIFTNRLDQFLIEKVRIEIYRRVLKEFIENGQLHWETSTHNWAAVCAGSIGSAAIYIMGEDPGLGEVLDRVNQTMEYYLSGFKADGACMEGFNYWQYGFGYFVYYIDLFEKYTGKASDFWERRKVKEISLFQQKVFLANNDTVNFSDAYRRAKPMLGFTQYLHKKFSEVHIHSDHFSQKEIIDHCGRWAPAFRELIWSKPETGSDWPEADYLLADSAIMVSRLMKKNRTFAFAAKGGNNDEPHNHNDIGHFILFSGNQYFLKDLGAGQYNKDYFGEARYHFICNSSAGHSVPVINGFTQSAGANYYAKLKTAAVNENTNLFSLQMEKAYDDPILTSYNRTFSWEKQEPRLILEDVFSFSETPVSLIETFILEDMTYEIFDHYIIFYQKNESFRISFHSITGNKNIERKCFINHYGEEEYFLVFHLEVLDLQQWTKVSFTFEWLTG</sequence>
<dbReference type="GO" id="GO:0030313">
    <property type="term" value="C:cell envelope"/>
    <property type="evidence" value="ECO:0007669"/>
    <property type="project" value="UniProtKB-SubCell"/>
</dbReference>
<keyword evidence="4" id="KW-1185">Reference proteome</keyword>
<dbReference type="Gene3D" id="1.50.10.100">
    <property type="entry name" value="Chondroitin AC/alginate lyase"/>
    <property type="match status" value="1"/>
</dbReference>
<dbReference type="PANTHER" id="PTHR38045">
    <property type="entry name" value="CHROMOSOME 1, WHOLE GENOME SHOTGUN SEQUENCE"/>
    <property type="match status" value="1"/>
</dbReference>
<dbReference type="InterPro" id="IPR008929">
    <property type="entry name" value="Chondroitin_lyas"/>
</dbReference>
<evidence type="ECO:0000313" key="3">
    <source>
        <dbReference type="EMBL" id="SER49462.1"/>
    </source>
</evidence>
<dbReference type="STRING" id="531814.SAMN04487944_10573"/>
<dbReference type="Proteomes" id="UP000199687">
    <property type="component" value="Unassembled WGS sequence"/>
</dbReference>
<dbReference type="EMBL" id="FOGL01000005">
    <property type="protein sequence ID" value="SER49462.1"/>
    <property type="molecule type" value="Genomic_DNA"/>
</dbReference>
<reference evidence="3 4" key="1">
    <citation type="submission" date="2016-10" db="EMBL/GenBank/DDBJ databases">
        <authorList>
            <person name="de Groot N.N."/>
        </authorList>
    </citation>
    <scope>NUCLEOTIDE SEQUENCE [LARGE SCALE GENOMIC DNA]</scope>
    <source>
        <strain evidence="3 4">CGMCC 1.7727</strain>
    </source>
</reference>
<dbReference type="Gene3D" id="2.70.98.70">
    <property type="match status" value="1"/>
</dbReference>
<dbReference type="Pfam" id="PF07940">
    <property type="entry name" value="Hepar_II_III_C"/>
    <property type="match status" value="1"/>
</dbReference>
<evidence type="ECO:0000313" key="4">
    <source>
        <dbReference type="Proteomes" id="UP000199687"/>
    </source>
</evidence>
<accession>A0A1H9PMN0</accession>
<gene>
    <name evidence="3" type="ORF">SAMN04487944_10573</name>
</gene>
<organism evidence="3 4">
    <name type="scientific">Gracilibacillus ureilyticus</name>
    <dbReference type="NCBI Taxonomy" id="531814"/>
    <lineage>
        <taxon>Bacteria</taxon>
        <taxon>Bacillati</taxon>
        <taxon>Bacillota</taxon>
        <taxon>Bacilli</taxon>
        <taxon>Bacillales</taxon>
        <taxon>Bacillaceae</taxon>
        <taxon>Gracilibacillus</taxon>
    </lineage>
</organism>
<dbReference type="OrthoDB" id="9793856at2"/>
<comment type="subcellular location">
    <subcellularLocation>
        <location evidence="1">Cell envelope</location>
    </subcellularLocation>
</comment>
<dbReference type="RefSeq" id="WP_089740144.1">
    <property type="nucleotide sequence ID" value="NZ_FOGL01000005.1"/>
</dbReference>
<dbReference type="AlphaFoldDB" id="A0A1H9PMN0"/>
<name>A0A1H9PMN0_9BACI</name>
<dbReference type="InterPro" id="IPR012480">
    <property type="entry name" value="Hepar_II_III_C"/>
</dbReference>
<dbReference type="PANTHER" id="PTHR38045:SF1">
    <property type="entry name" value="HEPARINASE II_III-LIKE PROTEIN"/>
    <property type="match status" value="1"/>
</dbReference>
<evidence type="ECO:0000256" key="1">
    <source>
        <dbReference type="ARBA" id="ARBA00004196"/>
    </source>
</evidence>
<proteinExistence type="predicted"/>
<protein>
    <submittedName>
        <fullName evidence="3">Heparinase II/III-like protein</fullName>
    </submittedName>
</protein>
<dbReference type="GO" id="GO:0016829">
    <property type="term" value="F:lyase activity"/>
    <property type="evidence" value="ECO:0007669"/>
    <property type="project" value="InterPro"/>
</dbReference>
<evidence type="ECO:0000259" key="2">
    <source>
        <dbReference type="Pfam" id="PF07940"/>
    </source>
</evidence>